<evidence type="ECO:0000313" key="9">
    <source>
        <dbReference type="Proteomes" id="UP001442364"/>
    </source>
</evidence>
<organism evidence="8 9">
    <name type="scientific">[Lactobacillus] rogosae</name>
    <dbReference type="NCBI Taxonomy" id="706562"/>
    <lineage>
        <taxon>Bacteria</taxon>
        <taxon>Bacillati</taxon>
        <taxon>Bacillota</taxon>
        <taxon>Clostridia</taxon>
        <taxon>Lachnospirales</taxon>
        <taxon>Lachnospiraceae</taxon>
        <taxon>Lachnospira</taxon>
    </lineage>
</organism>
<protein>
    <submittedName>
        <fullName evidence="8">Endolytic transglycosylase MltG</fullName>
    </submittedName>
</protein>
<dbReference type="PANTHER" id="PTHR30518:SF2">
    <property type="entry name" value="ENDOLYTIC MUREIN TRANSGLYCOSYLASE"/>
    <property type="match status" value="1"/>
</dbReference>
<gene>
    <name evidence="8" type="ORF">WMO14_00360</name>
</gene>
<evidence type="ECO:0000256" key="1">
    <source>
        <dbReference type="ARBA" id="ARBA00022475"/>
    </source>
</evidence>
<keyword evidence="5" id="KW-0456">Lyase</keyword>
<evidence type="ECO:0000256" key="5">
    <source>
        <dbReference type="ARBA" id="ARBA00023239"/>
    </source>
</evidence>
<proteinExistence type="predicted"/>
<dbReference type="Proteomes" id="UP001442364">
    <property type="component" value="Unassembled WGS sequence"/>
</dbReference>
<comment type="caution">
    <text evidence="8">The sequence shown here is derived from an EMBL/GenBank/DDBJ whole genome shotgun (WGS) entry which is preliminary data.</text>
</comment>
<dbReference type="Pfam" id="PF02618">
    <property type="entry name" value="YceG"/>
    <property type="match status" value="1"/>
</dbReference>
<dbReference type="Gene3D" id="3.30.1490.480">
    <property type="entry name" value="Endolytic murein transglycosylase"/>
    <property type="match status" value="1"/>
</dbReference>
<keyword evidence="9" id="KW-1185">Reference proteome</keyword>
<evidence type="ECO:0000256" key="2">
    <source>
        <dbReference type="ARBA" id="ARBA00022692"/>
    </source>
</evidence>
<reference evidence="8 9" key="1">
    <citation type="submission" date="2024-03" db="EMBL/GenBank/DDBJ databases">
        <title>Human intestinal bacterial collection.</title>
        <authorList>
            <person name="Pauvert C."/>
            <person name="Hitch T.C.A."/>
            <person name="Clavel T."/>
        </authorList>
    </citation>
    <scope>NUCLEOTIDE SEQUENCE [LARGE SCALE GENOMIC DNA]</scope>
    <source>
        <strain evidence="8 9">CLA-AA-H255</strain>
    </source>
</reference>
<feature type="transmembrane region" description="Helical" evidence="7">
    <location>
        <begin position="12"/>
        <end position="30"/>
    </location>
</feature>
<accession>A0ABV1BV88</accession>
<dbReference type="RefSeq" id="WP_022502728.1">
    <property type="nucleotide sequence ID" value="NZ_DAWCMB010000203.1"/>
</dbReference>
<evidence type="ECO:0000313" key="8">
    <source>
        <dbReference type="EMBL" id="MEQ2378336.1"/>
    </source>
</evidence>
<keyword evidence="2 7" id="KW-0812">Transmembrane</keyword>
<sequence length="129" mass="14152">MNNKSIRMVVSLSLNALFIAIAVVVVVMFGTKAYTFGNNIFNEKSVDTVDNAKVVEVTIADGVTAKRLASQLYEKGLISDEKIFYFQVKLSDYKDKFKAGTYSLNTGMKPTDMMKILAGISTTDTGDSE</sequence>
<evidence type="ECO:0000256" key="7">
    <source>
        <dbReference type="SAM" id="Phobius"/>
    </source>
</evidence>
<keyword evidence="1" id="KW-1003">Cell membrane</keyword>
<dbReference type="PANTHER" id="PTHR30518">
    <property type="entry name" value="ENDOLYTIC MUREIN TRANSGLYCOSYLASE"/>
    <property type="match status" value="1"/>
</dbReference>
<name>A0ABV1BV88_9FIRM</name>
<keyword evidence="6" id="KW-0961">Cell wall biogenesis/degradation</keyword>
<evidence type="ECO:0000256" key="4">
    <source>
        <dbReference type="ARBA" id="ARBA00023136"/>
    </source>
</evidence>
<dbReference type="EMBL" id="JBBMER010000001">
    <property type="protein sequence ID" value="MEQ2378336.1"/>
    <property type="molecule type" value="Genomic_DNA"/>
</dbReference>
<evidence type="ECO:0000256" key="6">
    <source>
        <dbReference type="ARBA" id="ARBA00023316"/>
    </source>
</evidence>
<dbReference type="InterPro" id="IPR003770">
    <property type="entry name" value="MLTG-like"/>
</dbReference>
<keyword evidence="3 7" id="KW-1133">Transmembrane helix</keyword>
<keyword evidence="4 7" id="KW-0472">Membrane</keyword>
<evidence type="ECO:0000256" key="3">
    <source>
        <dbReference type="ARBA" id="ARBA00022989"/>
    </source>
</evidence>